<evidence type="ECO:0000256" key="2">
    <source>
        <dbReference type="SAM" id="Phobius"/>
    </source>
</evidence>
<dbReference type="Proteomes" id="UP001139516">
    <property type="component" value="Unassembled WGS sequence"/>
</dbReference>
<comment type="caution">
    <text evidence="3">The sequence shown here is derived from an EMBL/GenBank/DDBJ whole genome shotgun (WGS) entry which is preliminary data.</text>
</comment>
<feature type="compositionally biased region" description="Low complexity" evidence="1">
    <location>
        <begin position="12"/>
        <end position="23"/>
    </location>
</feature>
<gene>
    <name evidence="3" type="ORF">M0638_14030</name>
</gene>
<accession>A0A9X2BX26</accession>
<sequence>MTGPGSAAPGDASRPTAGTGAPAPAAGALVPVASAGRPSLKRKLAGWSLLVLGVLGCVLPFLQGFLFLALGVFVLRHQYGWASNGMRWLERRFPRQVQGIEGMEARLAERLKGWGRRVKRAFGRA</sequence>
<evidence type="ECO:0000256" key="1">
    <source>
        <dbReference type="SAM" id="MobiDB-lite"/>
    </source>
</evidence>
<dbReference type="EMBL" id="JALPRX010000059">
    <property type="protein sequence ID" value="MCK8785504.1"/>
    <property type="molecule type" value="Genomic_DNA"/>
</dbReference>
<dbReference type="AlphaFoldDB" id="A0A9X2BX26"/>
<evidence type="ECO:0000313" key="3">
    <source>
        <dbReference type="EMBL" id="MCK8785504.1"/>
    </source>
</evidence>
<reference evidence="3" key="1">
    <citation type="submission" date="2022-04" db="EMBL/GenBank/DDBJ databases">
        <title>Roseomonas acroporae sp. nov., isolated from coral Acropora digitifera.</title>
        <authorList>
            <person name="Sun H."/>
        </authorList>
    </citation>
    <scope>NUCLEOTIDE SEQUENCE</scope>
    <source>
        <strain evidence="3">NAR14</strain>
    </source>
</reference>
<proteinExistence type="predicted"/>
<keyword evidence="2" id="KW-0812">Transmembrane</keyword>
<dbReference type="InterPro" id="IPR019099">
    <property type="entry name" value="Uncharacterised_PGPGW_TM"/>
</dbReference>
<evidence type="ECO:0000313" key="4">
    <source>
        <dbReference type="Proteomes" id="UP001139516"/>
    </source>
</evidence>
<dbReference type="RefSeq" id="WP_248667628.1">
    <property type="nucleotide sequence ID" value="NZ_JALPRX010000059.1"/>
</dbReference>
<organism evidence="3 4">
    <name type="scientific">Roseomonas acroporae</name>
    <dbReference type="NCBI Taxonomy" id="2937791"/>
    <lineage>
        <taxon>Bacteria</taxon>
        <taxon>Pseudomonadati</taxon>
        <taxon>Pseudomonadota</taxon>
        <taxon>Alphaproteobacteria</taxon>
        <taxon>Acetobacterales</taxon>
        <taxon>Roseomonadaceae</taxon>
        <taxon>Roseomonas</taxon>
    </lineage>
</organism>
<keyword evidence="2" id="KW-1133">Transmembrane helix</keyword>
<name>A0A9X2BX26_9PROT</name>
<feature type="transmembrane region" description="Helical" evidence="2">
    <location>
        <begin position="47"/>
        <end position="75"/>
    </location>
</feature>
<feature type="region of interest" description="Disordered" evidence="1">
    <location>
        <begin position="1"/>
        <end position="23"/>
    </location>
</feature>
<protein>
    <submittedName>
        <fullName evidence="3">Uncharacterized protein</fullName>
    </submittedName>
</protein>
<dbReference type="Pfam" id="PF09656">
    <property type="entry name" value="PGPGW"/>
    <property type="match status" value="1"/>
</dbReference>
<keyword evidence="4" id="KW-1185">Reference proteome</keyword>
<keyword evidence="2" id="KW-0472">Membrane</keyword>